<keyword evidence="2" id="KW-0472">Membrane</keyword>
<feature type="transmembrane region" description="Helical" evidence="2">
    <location>
        <begin position="65"/>
        <end position="86"/>
    </location>
</feature>
<comment type="caution">
    <text evidence="3">The sequence shown here is derived from an EMBL/GenBank/DDBJ whole genome shotgun (WGS) entry which is preliminary data.</text>
</comment>
<proteinExistence type="predicted"/>
<dbReference type="GeneID" id="69014494"/>
<accession>A0A8H4FLW8</accession>
<dbReference type="RefSeq" id="XP_045266252.1">
    <property type="nucleotide sequence ID" value="XM_045407331.1"/>
</dbReference>
<evidence type="ECO:0000313" key="4">
    <source>
        <dbReference type="Proteomes" id="UP000613401"/>
    </source>
</evidence>
<name>A0A8H4FLW8_COLGL</name>
<evidence type="ECO:0000313" key="3">
    <source>
        <dbReference type="EMBL" id="KAF3807093.1"/>
    </source>
</evidence>
<evidence type="ECO:0000256" key="1">
    <source>
        <dbReference type="SAM" id="MobiDB-lite"/>
    </source>
</evidence>
<protein>
    <submittedName>
        <fullName evidence="3">Uncharacterized protein</fullName>
    </submittedName>
</protein>
<dbReference type="AlphaFoldDB" id="A0A8H4FLW8"/>
<keyword evidence="2" id="KW-1133">Transmembrane helix</keyword>
<feature type="compositionally biased region" description="Polar residues" evidence="1">
    <location>
        <begin position="11"/>
        <end position="43"/>
    </location>
</feature>
<keyword evidence="4" id="KW-1185">Reference proteome</keyword>
<gene>
    <name evidence="3" type="ORF">GCG54_00007349</name>
</gene>
<feature type="region of interest" description="Disordered" evidence="1">
    <location>
        <begin position="1"/>
        <end position="52"/>
    </location>
</feature>
<feature type="transmembrane region" description="Helical" evidence="2">
    <location>
        <begin position="106"/>
        <end position="128"/>
    </location>
</feature>
<reference evidence="3" key="2">
    <citation type="submission" date="2020-03" db="EMBL/GenBank/DDBJ databases">
        <authorList>
            <person name="Fu F.-F."/>
            <person name="Chen J."/>
        </authorList>
    </citation>
    <scope>NUCLEOTIDE SEQUENCE</scope>
    <source>
        <strain evidence="3">Lc1</strain>
    </source>
</reference>
<organism evidence="3 4">
    <name type="scientific">Colletotrichum gloeosporioides</name>
    <name type="common">Anthracnose fungus</name>
    <name type="synonym">Glomerella cingulata</name>
    <dbReference type="NCBI Taxonomy" id="474922"/>
    <lineage>
        <taxon>Eukaryota</taxon>
        <taxon>Fungi</taxon>
        <taxon>Dikarya</taxon>
        <taxon>Ascomycota</taxon>
        <taxon>Pezizomycotina</taxon>
        <taxon>Sordariomycetes</taxon>
        <taxon>Hypocreomycetidae</taxon>
        <taxon>Glomerellales</taxon>
        <taxon>Glomerellaceae</taxon>
        <taxon>Colletotrichum</taxon>
        <taxon>Colletotrichum gloeosporioides species complex</taxon>
    </lineage>
</organism>
<reference evidence="3" key="1">
    <citation type="journal article" date="2020" name="Phytopathology">
        <title>Genome sequence and comparative analysis of Colletotrichum gloeosporioides isolated from Liriodendron leaves.</title>
        <authorList>
            <person name="Fu F.F."/>
            <person name="Hao Z."/>
            <person name="Wang P."/>
            <person name="Lu Y."/>
            <person name="Xue L.J."/>
            <person name="Wei G."/>
            <person name="Tian Y."/>
            <person name="Baishi H."/>
            <person name="Xu H."/>
            <person name="Shi J."/>
            <person name="Cheng T."/>
            <person name="Wang G."/>
            <person name="Yi Y."/>
            <person name="Chen J."/>
        </authorList>
    </citation>
    <scope>NUCLEOTIDE SEQUENCE</scope>
    <source>
        <strain evidence="3">Lc1</strain>
    </source>
</reference>
<feature type="region of interest" description="Disordered" evidence="1">
    <location>
        <begin position="760"/>
        <end position="781"/>
    </location>
</feature>
<feature type="transmembrane region" description="Helical" evidence="2">
    <location>
        <begin position="646"/>
        <end position="668"/>
    </location>
</feature>
<evidence type="ECO:0000256" key="2">
    <source>
        <dbReference type="SAM" id="Phobius"/>
    </source>
</evidence>
<dbReference type="Proteomes" id="UP000613401">
    <property type="component" value="Unassembled WGS sequence"/>
</dbReference>
<sequence>MYQPIDGEYSGQPQVTAIKNRPNVSQETSFTKTTEPSYTPSGSRNKESHSSGTKRKKRLSVWIKFNLLISLLGLAGAVAFISWLWWAPREDIRWREWVLTPNRLQLSITLAAVVIRTAIGVLAGLATAMAASAAVERRGVHLHAIAQASVARFSSDGPLSLGLLALRGSSLDGMVRAELALLILTTLASQFTSSLLVSDLEERRVISFPSLESNAYTFVRRPPLKGVAPEAVSGYAHNYWFQRPRFTETFAEYSDDPVTGEGLDDTGPSVRAFLPLASQEDRESILEFQGMARVIDSRVICLRPRLSNLRPFQEEGEASSYVSLCGSVELDDTAAAADVGVAWSNSMNFNFTCPITAYENPYNWQLCAYQTQNWTSFDWSLHNTTRMATLRLIWDAGRIVRSAGSISVNGTAAEINSTVSGPWTHKSLRITNPSSKTGKREHDISFQMTMCASFAVYPDSIQYLNVSASSASNRTEPLYVWDVVEEAYNTSAVRKQLGAVKNPKSMSHDDRQVLTINKESLELTIEEARDGSAWQKYYSDPSLTWFYDRVNNFRRPYMPIALCPNCPADPSSDDGTADIIYARLFEDAMDETQSPARSLQVIYFTLARVVYYDFISSFAPNIDAPGADTASLVIFQLTSLPWRFRGYLAVLVVIAVFLATFAATAWLFRTTRFSFPENAWHTVAQISESPELANVLREAKASTDNDVESFMESYRNQESMRRSTSGLASFFIFNSKSQAPRFVVREGVFIRATRGQADMELQETQSRRRLTRQSSDQEISR</sequence>
<keyword evidence="2" id="KW-0812">Transmembrane</keyword>
<dbReference type="EMBL" id="WVTB01000032">
    <property type="protein sequence ID" value="KAF3807093.1"/>
    <property type="molecule type" value="Genomic_DNA"/>
</dbReference>